<feature type="region of interest" description="Disordered" evidence="1">
    <location>
        <begin position="263"/>
        <end position="322"/>
    </location>
</feature>
<evidence type="ECO:0000256" key="2">
    <source>
        <dbReference type="SAM" id="SignalP"/>
    </source>
</evidence>
<reference evidence="3 4" key="1">
    <citation type="journal article" date="2009" name="Stand. Genomic Sci.">
        <title>Complete genome sequence of Pirellula staleyi type strain (ATCC 27377).</title>
        <authorList>
            <person name="Clum A."/>
            <person name="Tindall B.J."/>
            <person name="Sikorski J."/>
            <person name="Ivanova N."/>
            <person name="Mavrommatis K."/>
            <person name="Lucas S."/>
            <person name="Glavina del Rio T."/>
            <person name="Nolan M."/>
            <person name="Chen F."/>
            <person name="Tice H."/>
            <person name="Pitluck S."/>
            <person name="Cheng J.F."/>
            <person name="Chertkov O."/>
            <person name="Brettin T."/>
            <person name="Han C."/>
            <person name="Detter J.C."/>
            <person name="Kuske C."/>
            <person name="Bruce D."/>
            <person name="Goodwin L."/>
            <person name="Ovchinikova G."/>
            <person name="Pati A."/>
            <person name="Mikhailova N."/>
            <person name="Chen A."/>
            <person name="Palaniappan K."/>
            <person name="Land M."/>
            <person name="Hauser L."/>
            <person name="Chang Y.J."/>
            <person name="Jeffries C.D."/>
            <person name="Chain P."/>
            <person name="Rohde M."/>
            <person name="Goker M."/>
            <person name="Bristow J."/>
            <person name="Eisen J.A."/>
            <person name="Markowitz V."/>
            <person name="Hugenholtz P."/>
            <person name="Kyrpides N.C."/>
            <person name="Klenk H.P."/>
            <person name="Lapidus A."/>
        </authorList>
    </citation>
    <scope>NUCLEOTIDE SEQUENCE [LARGE SCALE GENOMIC DNA]</scope>
    <source>
        <strain evidence="4">ATCC 27377 / DSM 6068 / ICPB 4128</strain>
    </source>
</reference>
<keyword evidence="4" id="KW-1185">Reference proteome</keyword>
<dbReference type="STRING" id="530564.Psta_3228"/>
<proteinExistence type="predicted"/>
<evidence type="ECO:0008006" key="5">
    <source>
        <dbReference type="Google" id="ProtNLM"/>
    </source>
</evidence>
<dbReference type="HOGENOM" id="CLU_060946_0_0_0"/>
<dbReference type="EMBL" id="CP001848">
    <property type="protein sequence ID" value="ADB17892.1"/>
    <property type="molecule type" value="Genomic_DNA"/>
</dbReference>
<dbReference type="KEGG" id="psl:Psta_3228"/>
<feature type="compositionally biased region" description="Low complexity" evidence="1">
    <location>
        <begin position="267"/>
        <end position="287"/>
    </location>
</feature>
<dbReference type="AlphaFoldDB" id="D2QX52"/>
<dbReference type="eggNOG" id="ENOG50302Y2">
    <property type="taxonomic scope" value="Bacteria"/>
</dbReference>
<evidence type="ECO:0000313" key="4">
    <source>
        <dbReference type="Proteomes" id="UP000001887"/>
    </source>
</evidence>
<feature type="signal peptide" evidence="2">
    <location>
        <begin position="1"/>
        <end position="29"/>
    </location>
</feature>
<evidence type="ECO:0000256" key="1">
    <source>
        <dbReference type="SAM" id="MobiDB-lite"/>
    </source>
</evidence>
<feature type="chain" id="PRO_5003034360" description="Tetratricopeptide repeat protein" evidence="2">
    <location>
        <begin position="30"/>
        <end position="353"/>
    </location>
</feature>
<accession>D2QX52</accession>
<protein>
    <recommendedName>
        <fullName evidence="5">Tetratricopeptide repeat protein</fullName>
    </recommendedName>
</protein>
<feature type="compositionally biased region" description="Basic and acidic residues" evidence="1">
    <location>
        <begin position="300"/>
        <end position="322"/>
    </location>
</feature>
<evidence type="ECO:0000313" key="3">
    <source>
        <dbReference type="EMBL" id="ADB17892.1"/>
    </source>
</evidence>
<sequence length="353" mass="39476" precursor="true">MKRWNTERRFLPWLAAAALLLVPASHGIAADELARAASWQQTSPVEAREVLTQLLAEIKADELTLAKVDALWPAEGNPPAGLQTLDLFCAALAAIDPEVQPILDLVSEPRATFQIPKFEILADESRPLAMRSNLRLLVGRWLAQQGLVDEAKEMLASIDVKEVVDPTSLLFFRAVAHHRLLEKDPCLADVAKLLENEALLPRRYVQLAKLMQADLAPLKPDSLDEVARLMDDVRRRLDLGRAGKRVRDEEEEVVKKLEKMIEELEKQQQQQQQQASSGGSNPSPSSPMQDSQAAQLKGPGEVDPKEVGKRDGWGNLPPKDRQEVLQQIGRELPAHFRETIEEYFKRLAQDGVK</sequence>
<dbReference type="OrthoDB" id="276786at2"/>
<keyword evidence="2" id="KW-0732">Signal</keyword>
<gene>
    <name evidence="3" type="ordered locus">Psta_3228</name>
</gene>
<dbReference type="Proteomes" id="UP000001887">
    <property type="component" value="Chromosome"/>
</dbReference>
<organism evidence="3 4">
    <name type="scientific">Pirellula staleyi (strain ATCC 27377 / DSM 6068 / ICPB 4128)</name>
    <name type="common">Pirella staleyi</name>
    <dbReference type="NCBI Taxonomy" id="530564"/>
    <lineage>
        <taxon>Bacteria</taxon>
        <taxon>Pseudomonadati</taxon>
        <taxon>Planctomycetota</taxon>
        <taxon>Planctomycetia</taxon>
        <taxon>Pirellulales</taxon>
        <taxon>Pirellulaceae</taxon>
        <taxon>Pirellula</taxon>
    </lineage>
</organism>
<name>D2QX52_PIRSD</name>